<keyword evidence="2" id="KW-0732">Signal</keyword>
<reference evidence="4 6" key="2">
    <citation type="journal article" date="2013" name="Nature">
        <title>Insights into bilaterian evolution from three spiralian genomes.</title>
        <authorList>
            <person name="Simakov O."/>
            <person name="Marletaz F."/>
            <person name="Cho S.J."/>
            <person name="Edsinger-Gonzales E."/>
            <person name="Havlak P."/>
            <person name="Hellsten U."/>
            <person name="Kuo D.H."/>
            <person name="Larsson T."/>
            <person name="Lv J."/>
            <person name="Arendt D."/>
            <person name="Savage R."/>
            <person name="Osoegawa K."/>
            <person name="de Jong P."/>
            <person name="Grimwood J."/>
            <person name="Chapman J.A."/>
            <person name="Shapiro H."/>
            <person name="Aerts A."/>
            <person name="Otillar R.P."/>
            <person name="Terry A.Y."/>
            <person name="Boore J.L."/>
            <person name="Grigoriev I.V."/>
            <person name="Lindberg D.R."/>
            <person name="Seaver E.C."/>
            <person name="Weisblat D.A."/>
            <person name="Putnam N.H."/>
            <person name="Rokhsar D.S."/>
        </authorList>
    </citation>
    <scope>NUCLEOTIDE SEQUENCE</scope>
</reference>
<dbReference type="Proteomes" id="UP000015101">
    <property type="component" value="Unassembled WGS sequence"/>
</dbReference>
<feature type="domain" description="Carboxylesterase type B" evidence="3">
    <location>
        <begin position="1"/>
        <end position="124"/>
    </location>
</feature>
<evidence type="ECO:0000313" key="6">
    <source>
        <dbReference type="Proteomes" id="UP000015101"/>
    </source>
</evidence>
<reference evidence="5" key="3">
    <citation type="submission" date="2015-06" db="UniProtKB">
        <authorList>
            <consortium name="EnsemblMetazoa"/>
        </authorList>
    </citation>
    <scope>IDENTIFICATION</scope>
</reference>
<dbReference type="GeneID" id="20217232"/>
<evidence type="ECO:0000313" key="4">
    <source>
        <dbReference type="EMBL" id="ESO11395.1"/>
    </source>
</evidence>
<organism evidence="5 6">
    <name type="scientific">Helobdella robusta</name>
    <name type="common">Californian leech</name>
    <dbReference type="NCBI Taxonomy" id="6412"/>
    <lineage>
        <taxon>Eukaryota</taxon>
        <taxon>Metazoa</taxon>
        <taxon>Spiralia</taxon>
        <taxon>Lophotrochozoa</taxon>
        <taxon>Annelida</taxon>
        <taxon>Clitellata</taxon>
        <taxon>Hirudinea</taxon>
        <taxon>Rhynchobdellida</taxon>
        <taxon>Glossiphoniidae</taxon>
        <taxon>Helobdella</taxon>
    </lineage>
</organism>
<protein>
    <recommendedName>
        <fullName evidence="3">Carboxylesterase type B domain-containing protein</fullName>
    </recommendedName>
</protein>
<dbReference type="RefSeq" id="XP_009010463.1">
    <property type="nucleotide sequence ID" value="XM_009012215.1"/>
</dbReference>
<dbReference type="InterPro" id="IPR051093">
    <property type="entry name" value="Neuroligin/BSAL"/>
</dbReference>
<dbReference type="OMA" id="KFFPERM"/>
<dbReference type="InParanoid" id="T1G835"/>
<name>T1G835_HELRO</name>
<dbReference type="EnsemblMetazoa" id="HelroT91416">
    <property type="protein sequence ID" value="HelroP91416"/>
    <property type="gene ID" value="HelroG91416"/>
</dbReference>
<dbReference type="HOGENOM" id="CLU_006586_12_4_1"/>
<evidence type="ECO:0000313" key="5">
    <source>
        <dbReference type="EnsemblMetazoa" id="HelroP91416"/>
    </source>
</evidence>
<dbReference type="EMBL" id="AMQM01008628">
    <property type="status" value="NOT_ANNOTATED_CDS"/>
    <property type="molecule type" value="Genomic_DNA"/>
</dbReference>
<dbReference type="PROSITE" id="PS00941">
    <property type="entry name" value="CARBOXYLESTERASE_B_2"/>
    <property type="match status" value="1"/>
</dbReference>
<dbReference type="SUPFAM" id="SSF53474">
    <property type="entry name" value="alpha/beta-Hydrolases"/>
    <property type="match status" value="1"/>
</dbReference>
<dbReference type="CTD" id="20217232"/>
<proteinExistence type="inferred from homology"/>
<evidence type="ECO:0000256" key="2">
    <source>
        <dbReference type="ARBA" id="ARBA00022729"/>
    </source>
</evidence>
<reference evidence="6" key="1">
    <citation type="submission" date="2012-12" db="EMBL/GenBank/DDBJ databases">
        <authorList>
            <person name="Hellsten U."/>
            <person name="Grimwood J."/>
            <person name="Chapman J.A."/>
            <person name="Shapiro H."/>
            <person name="Aerts A."/>
            <person name="Otillar R.P."/>
            <person name="Terry A.Y."/>
            <person name="Boore J.L."/>
            <person name="Simakov O."/>
            <person name="Marletaz F."/>
            <person name="Cho S.-J."/>
            <person name="Edsinger-Gonzales E."/>
            <person name="Havlak P."/>
            <person name="Kuo D.-H."/>
            <person name="Larsson T."/>
            <person name="Lv J."/>
            <person name="Arendt D."/>
            <person name="Savage R."/>
            <person name="Osoegawa K."/>
            <person name="de Jong P."/>
            <person name="Lindberg D.R."/>
            <person name="Seaver E.C."/>
            <person name="Weisblat D.A."/>
            <person name="Putnam N.H."/>
            <person name="Grigoriev I.V."/>
            <person name="Rokhsar D.S."/>
        </authorList>
    </citation>
    <scope>NUCLEOTIDE SEQUENCE</scope>
</reference>
<gene>
    <name evidence="5" type="primary">20217232</name>
    <name evidence="4" type="ORF">HELRODRAFT_91416</name>
</gene>
<dbReference type="KEGG" id="hro:HELRODRAFT_91416"/>
<dbReference type="PANTHER" id="PTHR43903">
    <property type="entry name" value="NEUROLIGIN"/>
    <property type="match status" value="1"/>
</dbReference>
<dbReference type="Gene3D" id="3.40.50.1820">
    <property type="entry name" value="alpha/beta hydrolase"/>
    <property type="match status" value="1"/>
</dbReference>
<comment type="similarity">
    <text evidence="1">Belongs to the type-B carboxylesterase/lipase family.</text>
</comment>
<keyword evidence="6" id="KW-1185">Reference proteome</keyword>
<evidence type="ECO:0000259" key="3">
    <source>
        <dbReference type="Pfam" id="PF00135"/>
    </source>
</evidence>
<sequence>EDCLYLNIFSPYRASQSKKYPVLFVIHGGSYESGAGHTYNGKVLSLQGVVVVNFNYRLGPLGFLTSNDEILPGNYGLQDVLMALKWVNENIRAFRGDPTKLTLLGHGVGASMAGMLMTMPSTRGVSVYMCVFACVYPIVKL</sequence>
<dbReference type="InterPro" id="IPR019819">
    <property type="entry name" value="Carboxylesterase_B_CS"/>
</dbReference>
<dbReference type="eggNOG" id="KOG1516">
    <property type="taxonomic scope" value="Eukaryota"/>
</dbReference>
<accession>T1G835</accession>
<dbReference type="EMBL" id="KB095818">
    <property type="protein sequence ID" value="ESO11395.1"/>
    <property type="molecule type" value="Genomic_DNA"/>
</dbReference>
<dbReference type="InterPro" id="IPR029058">
    <property type="entry name" value="AB_hydrolase_fold"/>
</dbReference>
<evidence type="ECO:0000256" key="1">
    <source>
        <dbReference type="ARBA" id="ARBA00005964"/>
    </source>
</evidence>
<dbReference type="Pfam" id="PF00135">
    <property type="entry name" value="COesterase"/>
    <property type="match status" value="1"/>
</dbReference>
<dbReference type="STRING" id="6412.T1G835"/>
<dbReference type="InterPro" id="IPR002018">
    <property type="entry name" value="CarbesteraseB"/>
</dbReference>
<dbReference type="AlphaFoldDB" id="T1G835"/>
<dbReference type="OrthoDB" id="6846267at2759"/>